<dbReference type="SUPFAM" id="SSF48008">
    <property type="entry name" value="GntR ligand-binding domain-like"/>
    <property type="match status" value="1"/>
</dbReference>
<organism evidence="5 6">
    <name type="scientific">Rhodococcus coprophilus</name>
    <dbReference type="NCBI Taxonomy" id="38310"/>
    <lineage>
        <taxon>Bacteria</taxon>
        <taxon>Bacillati</taxon>
        <taxon>Actinomycetota</taxon>
        <taxon>Actinomycetes</taxon>
        <taxon>Mycobacteriales</taxon>
        <taxon>Nocardiaceae</taxon>
        <taxon>Rhodococcus</taxon>
    </lineage>
</organism>
<dbReference type="InterPro" id="IPR000524">
    <property type="entry name" value="Tscrpt_reg_HTH_GntR"/>
</dbReference>
<name>A0A2X4XI94_9NOCA</name>
<keyword evidence="1" id="KW-0805">Transcription regulation</keyword>
<dbReference type="InterPro" id="IPR036388">
    <property type="entry name" value="WH-like_DNA-bd_sf"/>
</dbReference>
<dbReference type="Proteomes" id="UP000249091">
    <property type="component" value="Chromosome 1"/>
</dbReference>
<dbReference type="Pfam" id="PF07729">
    <property type="entry name" value="FCD"/>
    <property type="match status" value="1"/>
</dbReference>
<dbReference type="PROSITE" id="PS50949">
    <property type="entry name" value="HTH_GNTR"/>
    <property type="match status" value="1"/>
</dbReference>
<dbReference type="SUPFAM" id="SSF46785">
    <property type="entry name" value="Winged helix' DNA-binding domain"/>
    <property type="match status" value="1"/>
</dbReference>
<evidence type="ECO:0000259" key="4">
    <source>
        <dbReference type="PROSITE" id="PS50949"/>
    </source>
</evidence>
<dbReference type="InterPro" id="IPR036390">
    <property type="entry name" value="WH_DNA-bd_sf"/>
</dbReference>
<dbReference type="CDD" id="cd07377">
    <property type="entry name" value="WHTH_GntR"/>
    <property type="match status" value="1"/>
</dbReference>
<dbReference type="Gene3D" id="1.20.120.530">
    <property type="entry name" value="GntR ligand-binding domain-like"/>
    <property type="match status" value="1"/>
</dbReference>
<reference evidence="5 6" key="1">
    <citation type="submission" date="2018-06" db="EMBL/GenBank/DDBJ databases">
        <authorList>
            <consortium name="Pathogen Informatics"/>
            <person name="Doyle S."/>
        </authorList>
    </citation>
    <scope>NUCLEOTIDE SEQUENCE [LARGE SCALE GENOMIC DNA]</scope>
    <source>
        <strain evidence="5 6">NCTC10994</strain>
    </source>
</reference>
<proteinExistence type="predicted"/>
<dbReference type="SMART" id="SM00345">
    <property type="entry name" value="HTH_GNTR"/>
    <property type="match status" value="1"/>
</dbReference>
<dbReference type="KEGG" id="rcr:NCTC10994_03304"/>
<dbReference type="PANTHER" id="PTHR43537">
    <property type="entry name" value="TRANSCRIPTIONAL REGULATOR, GNTR FAMILY"/>
    <property type="match status" value="1"/>
</dbReference>
<dbReference type="GO" id="GO:0003677">
    <property type="term" value="F:DNA binding"/>
    <property type="evidence" value="ECO:0007669"/>
    <property type="project" value="UniProtKB-KW"/>
</dbReference>
<dbReference type="EMBL" id="LS483468">
    <property type="protein sequence ID" value="SQI36334.1"/>
    <property type="molecule type" value="Genomic_DNA"/>
</dbReference>
<dbReference type="SMART" id="SM00895">
    <property type="entry name" value="FCD"/>
    <property type="match status" value="1"/>
</dbReference>
<evidence type="ECO:0000256" key="2">
    <source>
        <dbReference type="ARBA" id="ARBA00023125"/>
    </source>
</evidence>
<dbReference type="InterPro" id="IPR011711">
    <property type="entry name" value="GntR_C"/>
</dbReference>
<dbReference type="GO" id="GO:0003700">
    <property type="term" value="F:DNA-binding transcription factor activity"/>
    <property type="evidence" value="ECO:0007669"/>
    <property type="project" value="InterPro"/>
</dbReference>
<dbReference type="InterPro" id="IPR008920">
    <property type="entry name" value="TF_FadR/GntR_C"/>
</dbReference>
<evidence type="ECO:0000313" key="6">
    <source>
        <dbReference type="Proteomes" id="UP000249091"/>
    </source>
</evidence>
<protein>
    <submittedName>
        <fullName evidence="5">GntR family transcriptional regulator</fullName>
    </submittedName>
</protein>
<keyword evidence="2" id="KW-0238">DNA-binding</keyword>
<evidence type="ECO:0000256" key="1">
    <source>
        <dbReference type="ARBA" id="ARBA00023015"/>
    </source>
</evidence>
<keyword evidence="3" id="KW-0804">Transcription</keyword>
<dbReference type="RefSeq" id="WP_072703013.1">
    <property type="nucleotide sequence ID" value="NZ_JAFBBL010000001.1"/>
</dbReference>
<evidence type="ECO:0000256" key="3">
    <source>
        <dbReference type="ARBA" id="ARBA00023163"/>
    </source>
</evidence>
<sequence>MGRRATPAGEVVTDAGGSASVRGADWVATEIERMISTGDLLPGQPVRQELMAERLGVSRLPIREGLRQLASQGLVEHRRNIGYAVVRLEQSEFDQIYLMRGVLEREVLATLPALDDDALTEIRALGDRVAEAAVRGDVLEMRLANQDFHFAIFDRSSLRLVVTEIRRLWRLATPYHAAYLFDAEVRRRVVAEHDAMIDALTDQDNERLVALMNEHRRGGEAGTNMLLRNTTRPNS</sequence>
<keyword evidence="6" id="KW-1185">Reference proteome</keyword>
<evidence type="ECO:0000313" key="5">
    <source>
        <dbReference type="EMBL" id="SQI36334.1"/>
    </source>
</evidence>
<accession>A0A2X4XI94</accession>
<gene>
    <name evidence="5" type="primary">mcbR_3</name>
    <name evidence="5" type="ORF">NCTC10994_03304</name>
</gene>
<dbReference type="STRING" id="1219011.GCA_001895045_03428"/>
<feature type="domain" description="HTH gntR-type" evidence="4">
    <location>
        <begin position="21"/>
        <end position="88"/>
    </location>
</feature>
<dbReference type="AlphaFoldDB" id="A0A2X4XI94"/>
<dbReference type="PANTHER" id="PTHR43537:SF49">
    <property type="entry name" value="TRANSCRIPTIONAL REGULATORY PROTEIN"/>
    <property type="match status" value="1"/>
</dbReference>
<dbReference type="Gene3D" id="1.10.10.10">
    <property type="entry name" value="Winged helix-like DNA-binding domain superfamily/Winged helix DNA-binding domain"/>
    <property type="match status" value="1"/>
</dbReference>
<dbReference type="Pfam" id="PF00392">
    <property type="entry name" value="GntR"/>
    <property type="match status" value="1"/>
</dbReference>